<dbReference type="AlphaFoldDB" id="A0A1R4JR18"/>
<keyword evidence="1" id="KW-0547">Nucleotide-binding</keyword>
<dbReference type="Gene3D" id="3.40.50.300">
    <property type="entry name" value="P-loop containing nucleotide triphosphate hydrolases"/>
    <property type="match status" value="2"/>
</dbReference>
<dbReference type="PANTHER" id="PTHR47957:SF3">
    <property type="entry name" value="ATP-DEPENDENT HELICASE HRQ1"/>
    <property type="match status" value="1"/>
</dbReference>
<evidence type="ECO:0000259" key="4">
    <source>
        <dbReference type="PROSITE" id="PS51192"/>
    </source>
</evidence>
<dbReference type="NCBIfam" id="TIGR03817">
    <property type="entry name" value="DECH_helic"/>
    <property type="match status" value="1"/>
</dbReference>
<dbReference type="GO" id="GO:0036297">
    <property type="term" value="P:interstrand cross-link repair"/>
    <property type="evidence" value="ECO:0007669"/>
    <property type="project" value="TreeGrafter"/>
</dbReference>
<keyword evidence="6" id="KW-0347">Helicase</keyword>
<dbReference type="InterPro" id="IPR055227">
    <property type="entry name" value="HRQ1_WHD"/>
</dbReference>
<sequence length="825" mass="88448">MTDSSSIPDPWDSPAPGPVPDGGPSPSGGEHAASICAALGRRRLPEQVRHIRHLPARPARPVDWPARTPEGFVRALRALGVERPWSHQVQAAQAALDGRHVVVATGTASGKSLAYQLAVASTLAEDPRATVLYLSPTKALGADQLASWTRIAAQGMPELQVAPYDGDTDPAERVWARQHASVILTNPDMLHVGILPHHERWADFFRRLAYVVVDESHTYRGVFGSQVAILLRRLRRIAAHYRRDRAETVFMGASATSAAPAEHFSQLIGAEAVQVSEDGSPHGAVTVAFWEPELTDRRGEHGAPVRRSATATAADLVTDLALQGVRTLAFITSRRGAESISSIARSQLDQVEPGLGGRIAAYRSGYLPEERRELEARLRSGELLGMASTPALEMGIDIAGLDAVVVAGWPGTRASFFQQIGRAGRSGGESLAFFVASDDPLDTFLVEHPEAVFDLGVEDTVVDPQNPHLLGAQLCAAAAEMPLTPEDLPRFGQPGAVRALVERLCEQGLLRRRPAGWFWTHPEHAAGMVSLRDDGGGPVQIIEAESGALLGTMDSPQTHYQAHPGAVYIHQNRTYLVLELDEDAHAVIVQRAWPDYFTTARDVTEIEIQGIVRQVASAGSSVRWSLGDVRVTTQVVSFQRKALISGEVLGEEPLELPARDLFTQAVWYQATSQELVAAGLTTDRLPGALHAAEHAMIGMMPLVASNDRWDIGGVSMVLHPDTDVPTVFVYDGRPGGAGFAERGFAQARRWVEATAAAVATCECEDGCPSCVQSPKCGNRNSPLDKGGALTVLALLSRTFDDLAEVPAEQVLPAGFAPTAAADGEV</sequence>
<dbReference type="InterPro" id="IPR001650">
    <property type="entry name" value="Helicase_C-like"/>
</dbReference>
<dbReference type="InterPro" id="IPR011545">
    <property type="entry name" value="DEAD/DEAH_box_helicase_dom"/>
</dbReference>
<evidence type="ECO:0000256" key="1">
    <source>
        <dbReference type="ARBA" id="ARBA00022741"/>
    </source>
</evidence>
<keyword evidence="6" id="KW-0378">Hydrolase</keyword>
<dbReference type="CDD" id="cd18797">
    <property type="entry name" value="SF2_C_Hrq"/>
    <property type="match status" value="1"/>
</dbReference>
<dbReference type="GO" id="GO:0043138">
    <property type="term" value="F:3'-5' DNA helicase activity"/>
    <property type="evidence" value="ECO:0007669"/>
    <property type="project" value="TreeGrafter"/>
</dbReference>
<dbReference type="EMBL" id="FUKP01000066">
    <property type="protein sequence ID" value="SJN34225.1"/>
    <property type="molecule type" value="Genomic_DNA"/>
</dbReference>
<dbReference type="InterPro" id="IPR027417">
    <property type="entry name" value="P-loop_NTPase"/>
</dbReference>
<dbReference type="InterPro" id="IPR014001">
    <property type="entry name" value="Helicase_ATP-bd"/>
</dbReference>
<dbReference type="InterPro" id="IPR022307">
    <property type="entry name" value="Helicase_put_actinobac"/>
</dbReference>
<feature type="domain" description="Helicase ATP-binding" evidence="4">
    <location>
        <begin position="92"/>
        <end position="275"/>
    </location>
</feature>
<dbReference type="RefSeq" id="WP_087134492.1">
    <property type="nucleotide sequence ID" value="NZ_FUKP01000066.1"/>
</dbReference>
<feature type="domain" description="Helicase C-terminal" evidence="5">
    <location>
        <begin position="312"/>
        <end position="468"/>
    </location>
</feature>
<dbReference type="InterPro" id="IPR018973">
    <property type="entry name" value="MZB"/>
</dbReference>
<dbReference type="PANTHER" id="PTHR47957">
    <property type="entry name" value="ATP-DEPENDENT HELICASE HRQ1"/>
    <property type="match status" value="1"/>
</dbReference>
<feature type="compositionally biased region" description="Low complexity" evidence="3">
    <location>
        <begin position="1"/>
        <end position="10"/>
    </location>
</feature>
<dbReference type="GO" id="GO:0005524">
    <property type="term" value="F:ATP binding"/>
    <property type="evidence" value="ECO:0007669"/>
    <property type="project" value="UniProtKB-KW"/>
</dbReference>
<dbReference type="SUPFAM" id="SSF52540">
    <property type="entry name" value="P-loop containing nucleoside triphosphate hydrolases"/>
    <property type="match status" value="1"/>
</dbReference>
<dbReference type="GO" id="GO:0006289">
    <property type="term" value="P:nucleotide-excision repair"/>
    <property type="evidence" value="ECO:0007669"/>
    <property type="project" value="TreeGrafter"/>
</dbReference>
<dbReference type="Proteomes" id="UP000196230">
    <property type="component" value="Unassembled WGS sequence"/>
</dbReference>
<dbReference type="CDD" id="cd17923">
    <property type="entry name" value="DEXHc_Hrq1-like"/>
    <property type="match status" value="1"/>
</dbReference>
<dbReference type="Pfam" id="PF00271">
    <property type="entry name" value="Helicase_C"/>
    <property type="match status" value="1"/>
</dbReference>
<evidence type="ECO:0000256" key="3">
    <source>
        <dbReference type="SAM" id="MobiDB-lite"/>
    </source>
</evidence>
<dbReference type="Pfam" id="PF22982">
    <property type="entry name" value="WHD_HRQ1"/>
    <property type="match status" value="1"/>
</dbReference>
<dbReference type="Pfam" id="PF09369">
    <property type="entry name" value="MZB"/>
    <property type="match status" value="1"/>
</dbReference>
<gene>
    <name evidence="6" type="ORF">FM125_09975</name>
</gene>
<feature type="region of interest" description="Disordered" evidence="3">
    <location>
        <begin position="1"/>
        <end position="32"/>
    </location>
</feature>
<name>A0A1R4JR18_9MICC</name>
<proteinExistence type="predicted"/>
<organism evidence="6 7">
    <name type="scientific">Micrococcus lylae</name>
    <dbReference type="NCBI Taxonomy" id="1273"/>
    <lineage>
        <taxon>Bacteria</taxon>
        <taxon>Bacillati</taxon>
        <taxon>Actinomycetota</taxon>
        <taxon>Actinomycetes</taxon>
        <taxon>Micrococcales</taxon>
        <taxon>Micrococcaceae</taxon>
        <taxon>Micrococcus</taxon>
    </lineage>
</organism>
<feature type="compositionally biased region" description="Pro residues" evidence="3">
    <location>
        <begin position="11"/>
        <end position="23"/>
    </location>
</feature>
<evidence type="ECO:0000313" key="6">
    <source>
        <dbReference type="EMBL" id="SJN34225.1"/>
    </source>
</evidence>
<evidence type="ECO:0000256" key="2">
    <source>
        <dbReference type="ARBA" id="ARBA00022840"/>
    </source>
</evidence>
<dbReference type="GO" id="GO:0003676">
    <property type="term" value="F:nucleic acid binding"/>
    <property type="evidence" value="ECO:0007669"/>
    <property type="project" value="InterPro"/>
</dbReference>
<reference evidence="6 7" key="1">
    <citation type="submission" date="2017-02" db="EMBL/GenBank/DDBJ databases">
        <authorList>
            <person name="Peterson S.W."/>
        </authorList>
    </citation>
    <scope>NUCLEOTIDE SEQUENCE [LARGE SCALE GENOMIC DNA]</scope>
    <source>
        <strain evidence="6 7">2B3F</strain>
    </source>
</reference>
<dbReference type="SMART" id="SM00487">
    <property type="entry name" value="DEXDc"/>
    <property type="match status" value="1"/>
</dbReference>
<accession>A0A1R4JR18</accession>
<dbReference type="Pfam" id="PF00270">
    <property type="entry name" value="DEAD"/>
    <property type="match status" value="1"/>
</dbReference>
<dbReference type="PROSITE" id="PS51192">
    <property type="entry name" value="HELICASE_ATP_BIND_1"/>
    <property type="match status" value="1"/>
</dbReference>
<dbReference type="PROSITE" id="PS51194">
    <property type="entry name" value="HELICASE_CTER"/>
    <property type="match status" value="1"/>
</dbReference>
<keyword evidence="2" id="KW-0067">ATP-binding</keyword>
<evidence type="ECO:0000259" key="5">
    <source>
        <dbReference type="PROSITE" id="PS51194"/>
    </source>
</evidence>
<protein>
    <submittedName>
        <fullName evidence="6">Putative helicase</fullName>
    </submittedName>
</protein>
<dbReference type="SMART" id="SM00490">
    <property type="entry name" value="HELICc"/>
    <property type="match status" value="1"/>
</dbReference>
<evidence type="ECO:0000313" key="7">
    <source>
        <dbReference type="Proteomes" id="UP000196230"/>
    </source>
</evidence>